<name>A0ABT1FJW0_9BACT</name>
<organism evidence="2 3">
    <name type="scientific">Runella salmonicolor</name>
    <dbReference type="NCBI Taxonomy" id="2950278"/>
    <lineage>
        <taxon>Bacteria</taxon>
        <taxon>Pseudomonadati</taxon>
        <taxon>Bacteroidota</taxon>
        <taxon>Cytophagia</taxon>
        <taxon>Cytophagales</taxon>
        <taxon>Spirosomataceae</taxon>
        <taxon>Runella</taxon>
    </lineage>
</organism>
<protein>
    <submittedName>
        <fullName evidence="2">Glycosyltransferase family 4 protein</fullName>
    </submittedName>
</protein>
<accession>A0ABT1FJW0</accession>
<dbReference type="RefSeq" id="WP_253526138.1">
    <property type="nucleotide sequence ID" value="NZ_JAMZEL010000002.1"/>
</dbReference>
<evidence type="ECO:0000259" key="1">
    <source>
        <dbReference type="Pfam" id="PF00534"/>
    </source>
</evidence>
<dbReference type="InterPro" id="IPR001296">
    <property type="entry name" value="Glyco_trans_1"/>
</dbReference>
<dbReference type="Proteomes" id="UP001204772">
    <property type="component" value="Unassembled WGS sequence"/>
</dbReference>
<dbReference type="Gene3D" id="3.40.50.2000">
    <property type="entry name" value="Glycogen Phosphorylase B"/>
    <property type="match status" value="2"/>
</dbReference>
<gene>
    <name evidence="2" type="ORF">NCI00_06370</name>
</gene>
<sequence>MNILITAPSLDVKKNVSGVATVVNTIIEHNCLHKYFHYLLGRPDSPMGKLKWFYTILEQLFIFPFFVKKNEIQLVHQNLPFNTKGLLRESIINFWCYLVRVPVLLHVHGGVYLMNPPENLFYRFIAKQLFRHSKVVVVLSGLENEAIAKHYNFRDSLVLLNSIDSSLYSAISKNKDDHKPVLLFMGRIHESKGIEDIVAAFRILKQELNFRFVLCGDGPLRAYCVDECQELLGDDFEYRGVVSGNDKMKAIADSDFFLLPSRYGEGLPMALLETMAAGVVPVVTNDASMAYIIEHEVNGLMVNKFDALDLYKKLKRILSDTMLYNVLSINASKTIKDKYDVNEYIENLNIIYKQIK</sequence>
<reference evidence="2 3" key="1">
    <citation type="submission" date="2022-06" db="EMBL/GenBank/DDBJ databases">
        <title>Runella sp. S5 genome sequencing.</title>
        <authorList>
            <person name="Park S."/>
        </authorList>
    </citation>
    <scope>NUCLEOTIDE SEQUENCE [LARGE SCALE GENOMIC DNA]</scope>
    <source>
        <strain evidence="2 3">S5</strain>
    </source>
</reference>
<dbReference type="EMBL" id="JAMZEL010000002">
    <property type="protein sequence ID" value="MCP1382041.1"/>
    <property type="molecule type" value="Genomic_DNA"/>
</dbReference>
<dbReference type="Pfam" id="PF00534">
    <property type="entry name" value="Glycos_transf_1"/>
    <property type="match status" value="1"/>
</dbReference>
<evidence type="ECO:0000313" key="3">
    <source>
        <dbReference type="Proteomes" id="UP001204772"/>
    </source>
</evidence>
<dbReference type="PANTHER" id="PTHR12526">
    <property type="entry name" value="GLYCOSYLTRANSFERASE"/>
    <property type="match status" value="1"/>
</dbReference>
<comment type="caution">
    <text evidence="2">The sequence shown here is derived from an EMBL/GenBank/DDBJ whole genome shotgun (WGS) entry which is preliminary data.</text>
</comment>
<evidence type="ECO:0000313" key="2">
    <source>
        <dbReference type="EMBL" id="MCP1382041.1"/>
    </source>
</evidence>
<feature type="domain" description="Glycosyl transferase family 1" evidence="1">
    <location>
        <begin position="173"/>
        <end position="333"/>
    </location>
</feature>
<proteinExistence type="predicted"/>
<keyword evidence="3" id="KW-1185">Reference proteome</keyword>
<dbReference type="SUPFAM" id="SSF53756">
    <property type="entry name" value="UDP-Glycosyltransferase/glycogen phosphorylase"/>
    <property type="match status" value="1"/>
</dbReference>
<dbReference type="CDD" id="cd03801">
    <property type="entry name" value="GT4_PimA-like"/>
    <property type="match status" value="1"/>
</dbReference>